<accession>X1B4B9</accession>
<proteinExistence type="predicted"/>
<protein>
    <submittedName>
        <fullName evidence="1">Uncharacterized protein</fullName>
    </submittedName>
</protein>
<name>X1B4B9_9ZZZZ</name>
<feature type="non-terminal residue" evidence="1">
    <location>
        <position position="1"/>
    </location>
</feature>
<comment type="caution">
    <text evidence="1">The sequence shown here is derived from an EMBL/GenBank/DDBJ whole genome shotgun (WGS) entry which is preliminary data.</text>
</comment>
<dbReference type="EMBL" id="BART01027130">
    <property type="protein sequence ID" value="GAG90564.1"/>
    <property type="molecule type" value="Genomic_DNA"/>
</dbReference>
<reference evidence="1" key="1">
    <citation type="journal article" date="2014" name="Front. Microbiol.">
        <title>High frequency of phylogenetically diverse reductive dehalogenase-homologous genes in deep subseafloor sedimentary metagenomes.</title>
        <authorList>
            <person name="Kawai M."/>
            <person name="Futagami T."/>
            <person name="Toyoda A."/>
            <person name="Takaki Y."/>
            <person name="Nishi S."/>
            <person name="Hori S."/>
            <person name="Arai W."/>
            <person name="Tsubouchi T."/>
            <person name="Morono Y."/>
            <person name="Uchiyama I."/>
            <person name="Ito T."/>
            <person name="Fujiyama A."/>
            <person name="Inagaki F."/>
            <person name="Takami H."/>
        </authorList>
    </citation>
    <scope>NUCLEOTIDE SEQUENCE</scope>
    <source>
        <strain evidence="1">Expedition CK06-06</strain>
    </source>
</reference>
<dbReference type="AlphaFoldDB" id="X1B4B9"/>
<evidence type="ECO:0000313" key="1">
    <source>
        <dbReference type="EMBL" id="GAG90564.1"/>
    </source>
</evidence>
<organism evidence="1">
    <name type="scientific">marine sediment metagenome</name>
    <dbReference type="NCBI Taxonomy" id="412755"/>
    <lineage>
        <taxon>unclassified sequences</taxon>
        <taxon>metagenomes</taxon>
        <taxon>ecological metagenomes</taxon>
    </lineage>
</organism>
<gene>
    <name evidence="1" type="ORF">S01H4_48181</name>
</gene>
<sequence length="208" mass="22920">IITFDSDHIPSAPDPIVVTYFGQYPLITLALDAAEQTARATIEGGTGFVENIIDEAYHESADSSGESAQAKITEYARNAQRFRYPTTRGGIRPGQLQTVNYPLLGLNDTKMLIESVIMTSHGNVAIYDITAIVGPVTGSWAKYFSTVLRRQTSSIHLGGEQLLVLLQEKEDLDLAEAHTDWQQAKGQYCWAPGGNALRELRWDFGTWG</sequence>